<organism evidence="1 2">
    <name type="scientific">Rathayibacter rathayi</name>
    <name type="common">Corynebacterium rathayi</name>
    <dbReference type="NCBI Taxonomy" id="33887"/>
    <lineage>
        <taxon>Bacteria</taxon>
        <taxon>Bacillati</taxon>
        <taxon>Actinomycetota</taxon>
        <taxon>Actinomycetes</taxon>
        <taxon>Micrococcales</taxon>
        <taxon>Microbacteriaceae</taxon>
        <taxon>Rathayibacter</taxon>
    </lineage>
</organism>
<proteinExistence type="predicted"/>
<gene>
    <name evidence="1" type="ORF">C5C40_14790</name>
</gene>
<dbReference type="EMBL" id="PSVT01000053">
    <property type="protein sequence ID" value="PPH72270.1"/>
    <property type="molecule type" value="Genomic_DNA"/>
</dbReference>
<sequence length="74" mass="8025">MTHHGTSGHGTSDDQVRPGDVFSAVIGHESEQWRVVAVLGIRVLAERVTGGHRRSFTLHFVRHQLSPAAQVTSG</sequence>
<keyword evidence="2" id="KW-1185">Reference proteome</keyword>
<dbReference type="RefSeq" id="WP_097167464.1">
    <property type="nucleotide sequence ID" value="NZ_CP028129.1"/>
</dbReference>
<reference evidence="1 2" key="1">
    <citation type="submission" date="2018-02" db="EMBL/GenBank/DDBJ databases">
        <title>Bacteriophage NCPPB3778 and a type I-E CRISPR drive the evolution of the US Biological Select Agent, Rathayibacter toxicus.</title>
        <authorList>
            <person name="Davis E.W.II."/>
            <person name="Tabima J.F."/>
            <person name="Weisberg A.J."/>
            <person name="Lopes L.D."/>
            <person name="Wiseman M.S."/>
            <person name="Wiseman M.S."/>
            <person name="Pupko T."/>
            <person name="Belcher M.S."/>
            <person name="Sechler A.J."/>
            <person name="Tancos M.A."/>
            <person name="Schroeder B.K."/>
            <person name="Murray T.D."/>
            <person name="Luster D.G."/>
            <person name="Schneider W.L."/>
            <person name="Rogers E."/>
            <person name="Andreote F.D."/>
            <person name="Grunwald N.J."/>
            <person name="Putnam M.L."/>
            <person name="Chang J.H."/>
        </authorList>
    </citation>
    <scope>NUCLEOTIDE SEQUENCE [LARGE SCALE GENOMIC DNA]</scope>
    <source>
        <strain evidence="1 2">AY1D6</strain>
    </source>
</reference>
<comment type="caution">
    <text evidence="1">The sequence shown here is derived from an EMBL/GenBank/DDBJ whole genome shotgun (WGS) entry which is preliminary data.</text>
</comment>
<protein>
    <submittedName>
        <fullName evidence="1">Uncharacterized protein</fullName>
    </submittedName>
</protein>
<dbReference type="Proteomes" id="UP000239698">
    <property type="component" value="Unassembled WGS sequence"/>
</dbReference>
<accession>A0ABX5AA62</accession>
<dbReference type="GeneID" id="49821023"/>
<evidence type="ECO:0000313" key="2">
    <source>
        <dbReference type="Proteomes" id="UP000239698"/>
    </source>
</evidence>
<evidence type="ECO:0000313" key="1">
    <source>
        <dbReference type="EMBL" id="PPH72270.1"/>
    </source>
</evidence>
<name>A0ABX5AA62_RATRA</name>